<gene>
    <name evidence="1" type="ORF">AVEN_161836_1</name>
</gene>
<dbReference type="InterPro" id="IPR012337">
    <property type="entry name" value="RNaseH-like_sf"/>
</dbReference>
<dbReference type="Gene3D" id="3.30.420.10">
    <property type="entry name" value="Ribonuclease H-like superfamily/Ribonuclease H"/>
    <property type="match status" value="1"/>
</dbReference>
<accession>A0A4Y2JT71</accession>
<dbReference type="SUPFAM" id="SSF53098">
    <property type="entry name" value="Ribonuclease H-like"/>
    <property type="match status" value="1"/>
</dbReference>
<proteinExistence type="predicted"/>
<comment type="caution">
    <text evidence="1">The sequence shown here is derived from an EMBL/GenBank/DDBJ whole genome shotgun (WGS) entry which is preliminary data.</text>
</comment>
<evidence type="ECO:0008006" key="3">
    <source>
        <dbReference type="Google" id="ProtNLM"/>
    </source>
</evidence>
<organism evidence="1 2">
    <name type="scientific">Araneus ventricosus</name>
    <name type="common">Orbweaver spider</name>
    <name type="synonym">Epeira ventricosa</name>
    <dbReference type="NCBI Taxonomy" id="182803"/>
    <lineage>
        <taxon>Eukaryota</taxon>
        <taxon>Metazoa</taxon>
        <taxon>Ecdysozoa</taxon>
        <taxon>Arthropoda</taxon>
        <taxon>Chelicerata</taxon>
        <taxon>Arachnida</taxon>
        <taxon>Araneae</taxon>
        <taxon>Araneomorphae</taxon>
        <taxon>Entelegynae</taxon>
        <taxon>Araneoidea</taxon>
        <taxon>Araneidae</taxon>
        <taxon>Araneus</taxon>
    </lineage>
</organism>
<dbReference type="PANTHER" id="PTHR47331:SF2">
    <property type="match status" value="1"/>
</dbReference>
<protein>
    <recommendedName>
        <fullName evidence="3">Integrase catalytic domain-containing protein</fullName>
    </recommendedName>
</protein>
<sequence>MKYKRYKSKSLTLESCPLPGGRVSDTVVFEVTGVDLALPLFLKSGSKLSIVLFTCAVYRAVHLELVASLTTDSFLMAFRRFIARTGRPRTVYSDNSTNFKGAYNELSALDWEKNRVWGKQEN</sequence>
<dbReference type="OrthoDB" id="6434541at2759"/>
<evidence type="ECO:0000313" key="2">
    <source>
        <dbReference type="Proteomes" id="UP000499080"/>
    </source>
</evidence>
<reference evidence="1 2" key="1">
    <citation type="journal article" date="2019" name="Sci. Rep.">
        <title>Orb-weaving spider Araneus ventricosus genome elucidates the spidroin gene catalogue.</title>
        <authorList>
            <person name="Kono N."/>
            <person name="Nakamura H."/>
            <person name="Ohtoshi R."/>
            <person name="Moran D.A.P."/>
            <person name="Shinohara A."/>
            <person name="Yoshida Y."/>
            <person name="Fujiwara M."/>
            <person name="Mori M."/>
            <person name="Tomita M."/>
            <person name="Arakawa K."/>
        </authorList>
    </citation>
    <scope>NUCLEOTIDE SEQUENCE [LARGE SCALE GENOMIC DNA]</scope>
</reference>
<keyword evidence="2" id="KW-1185">Reference proteome</keyword>
<name>A0A4Y2JT71_ARAVE</name>
<dbReference type="PANTHER" id="PTHR47331">
    <property type="entry name" value="PHD-TYPE DOMAIN-CONTAINING PROTEIN"/>
    <property type="match status" value="1"/>
</dbReference>
<dbReference type="InterPro" id="IPR036397">
    <property type="entry name" value="RNaseH_sf"/>
</dbReference>
<dbReference type="AlphaFoldDB" id="A0A4Y2JT71"/>
<evidence type="ECO:0000313" key="1">
    <source>
        <dbReference type="EMBL" id="GBM92995.1"/>
    </source>
</evidence>
<dbReference type="EMBL" id="BGPR01003837">
    <property type="protein sequence ID" value="GBM92995.1"/>
    <property type="molecule type" value="Genomic_DNA"/>
</dbReference>
<dbReference type="GO" id="GO:0003676">
    <property type="term" value="F:nucleic acid binding"/>
    <property type="evidence" value="ECO:0007669"/>
    <property type="project" value="InterPro"/>
</dbReference>
<dbReference type="Proteomes" id="UP000499080">
    <property type="component" value="Unassembled WGS sequence"/>
</dbReference>